<evidence type="ECO:0000313" key="2">
    <source>
        <dbReference type="Proteomes" id="UP000008983"/>
    </source>
</evidence>
<keyword evidence="2" id="KW-1185">Reference proteome</keyword>
<dbReference type="Proteomes" id="UP000008983">
    <property type="component" value="Unassembled WGS sequence"/>
</dbReference>
<dbReference type="eggNOG" id="ENOG502R2JN">
    <property type="taxonomic scope" value="Eukaryota"/>
</dbReference>
<dbReference type="OMA" id="CKAYMSY"/>
<gene>
    <name evidence="1" type="ORF">IMG5_118830</name>
</gene>
<dbReference type="InParanoid" id="G0QUR2"/>
<dbReference type="STRING" id="857967.G0QUR2"/>
<dbReference type="RefSeq" id="XP_004034533.1">
    <property type="nucleotide sequence ID" value="XM_004034485.1"/>
</dbReference>
<sequence length="294" mass="35329">MKLKRFFQTAAKQVLEHQQESSNNKQQKSFKEVKFPYNFRGMPDFLPIQKEHDNMIIKNSPPEIYEEFLKNLNRRMVWFMKGLQSNNDEEFPYMELNFFLKVKQSLEILKNNGYKVHFKEEDSALLSKKKEISIFETTHIIGLNSNRAYNQNVEDYDINRDLEEKGILMFTLKDFDPQELEQNDILDPKMIRDENNKLILRVHVKSYNKYIVQIEDSNGNIVSEKPETYIHTAVFENQLRNPPKFSTLKTTYLEWLKLYRIHNDWKLVDFDRFLQGNRLLYSENDQTEIYQTKG</sequence>
<dbReference type="EMBL" id="GL983920">
    <property type="protein sequence ID" value="EGR31047.1"/>
    <property type="molecule type" value="Genomic_DNA"/>
</dbReference>
<name>G0QUR2_ICHMU</name>
<evidence type="ECO:0000313" key="1">
    <source>
        <dbReference type="EMBL" id="EGR31047.1"/>
    </source>
</evidence>
<protein>
    <submittedName>
        <fullName evidence="1">Uncharacterized protein</fullName>
    </submittedName>
</protein>
<proteinExistence type="predicted"/>
<accession>G0QUR2</accession>
<dbReference type="OrthoDB" id="10442160at2759"/>
<dbReference type="AlphaFoldDB" id="G0QUR2"/>
<reference evidence="1 2" key="1">
    <citation type="submission" date="2011-07" db="EMBL/GenBank/DDBJ databases">
        <authorList>
            <person name="Coyne R."/>
            <person name="Brami D."/>
            <person name="Johnson J."/>
            <person name="Hostetler J."/>
            <person name="Hannick L."/>
            <person name="Clark T."/>
            <person name="Cassidy-Hanley D."/>
            <person name="Inman J."/>
        </authorList>
    </citation>
    <scope>NUCLEOTIDE SEQUENCE [LARGE SCALE GENOMIC DNA]</scope>
    <source>
        <strain evidence="1 2">G5</strain>
    </source>
</reference>
<dbReference type="CDD" id="cd23689">
    <property type="entry name" value="mS81"/>
    <property type="match status" value="1"/>
</dbReference>
<dbReference type="GeneID" id="14907171"/>
<organism evidence="1 2">
    <name type="scientific">Ichthyophthirius multifiliis</name>
    <name type="common">White spot disease agent</name>
    <name type="synonym">Ich</name>
    <dbReference type="NCBI Taxonomy" id="5932"/>
    <lineage>
        <taxon>Eukaryota</taxon>
        <taxon>Sar</taxon>
        <taxon>Alveolata</taxon>
        <taxon>Ciliophora</taxon>
        <taxon>Intramacronucleata</taxon>
        <taxon>Oligohymenophorea</taxon>
        <taxon>Hymenostomatida</taxon>
        <taxon>Ophryoglenina</taxon>
        <taxon>Ichthyophthirius</taxon>
    </lineage>
</organism>